<feature type="compositionally biased region" description="Basic and acidic residues" evidence="1">
    <location>
        <begin position="1256"/>
        <end position="1265"/>
    </location>
</feature>
<feature type="compositionally biased region" description="Polar residues" evidence="1">
    <location>
        <begin position="1239"/>
        <end position="1252"/>
    </location>
</feature>
<feature type="compositionally biased region" description="Polar residues" evidence="1">
    <location>
        <begin position="1050"/>
        <end position="1060"/>
    </location>
</feature>
<reference evidence="2" key="3">
    <citation type="submission" date="2024-01" db="EMBL/GenBank/DDBJ databases">
        <authorList>
            <person name="Coelho M.A."/>
            <person name="David-Palma M."/>
            <person name="Shea T."/>
            <person name="Sun S."/>
            <person name="Cuomo C.A."/>
            <person name="Heitman J."/>
        </authorList>
    </citation>
    <scope>NUCLEOTIDE SEQUENCE</scope>
    <source>
        <strain evidence="2">CBS 7841</strain>
    </source>
</reference>
<reference evidence="2" key="2">
    <citation type="journal article" date="2022" name="Elife">
        <title>Obligate sexual reproduction of a homothallic fungus closely related to the Cryptococcus pathogenic species complex.</title>
        <authorList>
            <person name="Passer A.R."/>
            <person name="Clancey S.A."/>
            <person name="Shea T."/>
            <person name="David-Palma M."/>
            <person name="Averette A.F."/>
            <person name="Boekhout T."/>
            <person name="Porcel B.M."/>
            <person name="Nowrousian M."/>
            <person name="Cuomo C.A."/>
            <person name="Sun S."/>
            <person name="Heitman J."/>
            <person name="Coelho M.A."/>
        </authorList>
    </citation>
    <scope>NUCLEOTIDE SEQUENCE</scope>
    <source>
        <strain evidence="2">CBS 7841</strain>
    </source>
</reference>
<protein>
    <submittedName>
        <fullName evidence="2">Uncharacterized protein</fullName>
    </submittedName>
</protein>
<feature type="region of interest" description="Disordered" evidence="1">
    <location>
        <begin position="887"/>
        <end position="951"/>
    </location>
</feature>
<proteinExistence type="predicted"/>
<dbReference type="KEGG" id="cdep:91089715"/>
<dbReference type="GeneID" id="91089715"/>
<feature type="compositionally biased region" description="Polar residues" evidence="1">
    <location>
        <begin position="27"/>
        <end position="52"/>
    </location>
</feature>
<feature type="region of interest" description="Disordered" evidence="1">
    <location>
        <begin position="366"/>
        <end position="390"/>
    </location>
</feature>
<keyword evidence="3" id="KW-1185">Reference proteome</keyword>
<feature type="region of interest" description="Disordered" evidence="1">
    <location>
        <begin position="161"/>
        <end position="182"/>
    </location>
</feature>
<feature type="region of interest" description="Disordered" evidence="1">
    <location>
        <begin position="412"/>
        <end position="450"/>
    </location>
</feature>
<dbReference type="RefSeq" id="XP_066070970.1">
    <property type="nucleotide sequence ID" value="XM_066214873.1"/>
</dbReference>
<feature type="compositionally biased region" description="Basic residues" evidence="1">
    <location>
        <begin position="9"/>
        <end position="22"/>
    </location>
</feature>
<dbReference type="EMBL" id="CP143790">
    <property type="protein sequence ID" value="WVN90270.1"/>
    <property type="molecule type" value="Genomic_DNA"/>
</dbReference>
<feature type="region of interest" description="Disordered" evidence="1">
    <location>
        <begin position="1211"/>
        <end position="1265"/>
    </location>
</feature>
<feature type="compositionally biased region" description="Polar residues" evidence="1">
    <location>
        <begin position="922"/>
        <end position="938"/>
    </location>
</feature>
<evidence type="ECO:0000313" key="2">
    <source>
        <dbReference type="EMBL" id="WVN90270.1"/>
    </source>
</evidence>
<name>A0AAJ8M361_9TREE</name>
<evidence type="ECO:0000256" key="1">
    <source>
        <dbReference type="SAM" id="MobiDB-lite"/>
    </source>
</evidence>
<organism evidence="2 3">
    <name type="scientific">Cryptococcus depauperatus CBS 7841</name>
    <dbReference type="NCBI Taxonomy" id="1295531"/>
    <lineage>
        <taxon>Eukaryota</taxon>
        <taxon>Fungi</taxon>
        <taxon>Dikarya</taxon>
        <taxon>Basidiomycota</taxon>
        <taxon>Agaricomycotina</taxon>
        <taxon>Tremellomycetes</taxon>
        <taxon>Tremellales</taxon>
        <taxon>Cryptococcaceae</taxon>
        <taxon>Cryptococcus</taxon>
    </lineage>
</organism>
<feature type="region of interest" description="Disordered" evidence="1">
    <location>
        <begin position="978"/>
        <end position="999"/>
    </location>
</feature>
<reference evidence="2" key="1">
    <citation type="submission" date="2016-06" db="EMBL/GenBank/DDBJ databases">
        <authorList>
            <person name="Cuomo C."/>
            <person name="Litvintseva A."/>
            <person name="Heitman J."/>
            <person name="Chen Y."/>
            <person name="Sun S."/>
            <person name="Springer D."/>
            <person name="Dromer F."/>
            <person name="Young S."/>
            <person name="Zeng Q."/>
            <person name="Chapman S."/>
            <person name="Gujja S."/>
            <person name="Saif S."/>
            <person name="Birren B."/>
        </authorList>
    </citation>
    <scope>NUCLEOTIDE SEQUENCE</scope>
    <source>
        <strain evidence="2">CBS 7841</strain>
    </source>
</reference>
<dbReference type="AlphaFoldDB" id="A0AAJ8M361"/>
<gene>
    <name evidence="2" type="ORF">L203_105506</name>
</gene>
<feature type="compositionally biased region" description="Polar residues" evidence="1">
    <location>
        <begin position="373"/>
        <end position="390"/>
    </location>
</feature>
<feature type="region of interest" description="Disordered" evidence="1">
    <location>
        <begin position="1039"/>
        <end position="1060"/>
    </location>
</feature>
<feature type="compositionally biased region" description="Basic and acidic residues" evidence="1">
    <location>
        <begin position="894"/>
        <end position="903"/>
    </location>
</feature>
<evidence type="ECO:0000313" key="3">
    <source>
        <dbReference type="Proteomes" id="UP000094043"/>
    </source>
</evidence>
<accession>A0AAJ8M361</accession>
<dbReference type="Proteomes" id="UP000094043">
    <property type="component" value="Chromosome 7"/>
</dbReference>
<feature type="region of interest" description="Disordered" evidence="1">
    <location>
        <begin position="1096"/>
        <end position="1118"/>
    </location>
</feature>
<feature type="region of interest" description="Disordered" evidence="1">
    <location>
        <begin position="1"/>
        <end position="57"/>
    </location>
</feature>
<feature type="compositionally biased region" description="Polar residues" evidence="1">
    <location>
        <begin position="421"/>
        <end position="430"/>
    </location>
</feature>
<sequence>MAIATAKSSGKRGAKGAARQKSKKSEPATSRTAVSKSQKYPASQTVPRQTRASARLAARGHIDAAQIATSMLPKLASRATDTKKVARADTVSKIFTQQDIDDDESGLVTSEEDGSDVLDLWKEAELLHTTEFQDCAPHSVANNYDVLEDGDVVTPDSIMRKRRRLSIPPSSQSPPPTDLRTPHFLLTSARRSQSLINRFFSVQGHSSSIRGKVGLFRAKSMMAPPEAAACMDVFQSPIISKKSNKYIPLPAAADQYPQSSPECQSEESVENPIPSLQCPVTRCSRVEQSHCKPYVCSDYEENKQEQEVTDDEHNDYCEAQDDEAISTLESPIVRPVVLSCNSPSIKWRDPFSYIPAANTQSAASLRNIERSETGPQSTTEQATLESIPSTQNDSVVFRSFRNLSYEREHLGNSISEKSDVSHPSTSTLKKTTYGKRRSHTYKAGMPDPLYKGPTVLSPPLRVPTSSAQNAESISHKRANASTCHLKLVNPMRYDDIIEDAGGQMEKETSELWNEEWLHNSSPTSHGPMVPLTSILSKKRRKREPESDSEYNPEIKIGRPKIRKGRSPKNAISPRLRLSRTESCHVDIKKYVQVVNSNRPKRRRRFASTRCARLPSGFTIHSFGTVPFSEFVQHYREQPSPFNVPTPGSLLLPIHHIRRKIRRNIVQPVLRRKLPNSNGENVESQEDEIVPDPSMRSHISIRRNKKARVPKFPKLNLVADSNQHQIRPRQGINKISMPSNSAHVPGNSQENTINFYNKCEREAETEVLGFNFRSEPLLTKKRPIPIQFKVKEDSIRPVTTQNSTNLQRQDSFESNIINLIPRSVQPKPQEEINVFASPINPLISPSPSIEFMSTQGRSVRLSQKSSFADNERYIMNGMEITNHLLARPNRHAIQSRKERQEARERRLKQKKSAEVKQARNGLIRQQDSNETSPTPNLVNETPARSKISISSSAHVEAIQQRAAQQTSLAQDGHIQVPASTQVRPLSAHPTPSRASLSRKGTIVTPTPLRRHKTLTEIRPLCTQTSSIIVTRNTQAPLHRVDTQHSPPPLGQGSQARTTQTTTAYDRIETNPSQSRFDMRSSCAKLTQGLEKTEIRSSTRAHMTQELEKTEIDPSSRARPTQIHEHIKIGVSSRFCYTQGHNSSRSRLLVQDEQMTNLNSPFVDFRSLSPQSKGSINVPCSVYSQDSPEIEHSPTPPPLTQTLQRLRSRSLGSRSIGLRVPQGSHLEVQASKRWSDAMPHSNKQTGDPFSQFQSPLKKGTDIRSVKE</sequence>